<dbReference type="PANTHER" id="PTHR43066">
    <property type="entry name" value="RHOMBOID-RELATED PROTEIN"/>
    <property type="match status" value="1"/>
</dbReference>
<dbReference type="SUPFAM" id="SSF144091">
    <property type="entry name" value="Rhomboid-like"/>
    <property type="match status" value="1"/>
</dbReference>
<evidence type="ECO:0000256" key="3">
    <source>
        <dbReference type="ARBA" id="ARBA00022989"/>
    </source>
</evidence>
<organism evidence="7 8">
    <name type="scientific">Halospeciosus flavus</name>
    <dbReference type="NCBI Taxonomy" id="3032283"/>
    <lineage>
        <taxon>Archaea</taxon>
        <taxon>Methanobacteriati</taxon>
        <taxon>Methanobacteriota</taxon>
        <taxon>Stenosarchaea group</taxon>
        <taxon>Halobacteria</taxon>
        <taxon>Halobacteriales</taxon>
        <taxon>Halobacteriaceae</taxon>
        <taxon>Halospeciosus</taxon>
    </lineage>
</organism>
<gene>
    <name evidence="7" type="ORF">ACFQJ9_18440</name>
</gene>
<feature type="transmembrane region" description="Helical" evidence="5">
    <location>
        <begin position="20"/>
        <end position="40"/>
    </location>
</feature>
<dbReference type="GO" id="GO:0006508">
    <property type="term" value="P:proteolysis"/>
    <property type="evidence" value="ECO:0007669"/>
    <property type="project" value="UniProtKB-KW"/>
</dbReference>
<proteinExistence type="predicted"/>
<feature type="transmembrane region" description="Helical" evidence="5">
    <location>
        <begin position="174"/>
        <end position="196"/>
    </location>
</feature>
<keyword evidence="7" id="KW-0378">Hydrolase</keyword>
<comment type="subcellular location">
    <subcellularLocation>
        <location evidence="1">Membrane</location>
        <topology evidence="1">Multi-pass membrane protein</topology>
    </subcellularLocation>
</comment>
<comment type="caution">
    <text evidence="7">The sequence shown here is derived from an EMBL/GenBank/DDBJ whole genome shotgun (WGS) entry which is preliminary data.</text>
</comment>
<keyword evidence="3 5" id="KW-1133">Transmembrane helix</keyword>
<dbReference type="GO" id="GO:0016020">
    <property type="term" value="C:membrane"/>
    <property type="evidence" value="ECO:0007669"/>
    <property type="project" value="UniProtKB-SubCell"/>
</dbReference>
<evidence type="ECO:0000256" key="1">
    <source>
        <dbReference type="ARBA" id="ARBA00004141"/>
    </source>
</evidence>
<dbReference type="RefSeq" id="WP_279528109.1">
    <property type="nucleotide sequence ID" value="NZ_CP122312.1"/>
</dbReference>
<dbReference type="GO" id="GO:0008233">
    <property type="term" value="F:peptidase activity"/>
    <property type="evidence" value="ECO:0007669"/>
    <property type="project" value="UniProtKB-KW"/>
</dbReference>
<dbReference type="Pfam" id="PF01694">
    <property type="entry name" value="Rhomboid"/>
    <property type="match status" value="1"/>
</dbReference>
<feature type="domain" description="Peptidase S54 rhomboid" evidence="6">
    <location>
        <begin position="72"/>
        <end position="225"/>
    </location>
</feature>
<evidence type="ECO:0000256" key="2">
    <source>
        <dbReference type="ARBA" id="ARBA00022692"/>
    </source>
</evidence>
<evidence type="ECO:0000313" key="7">
    <source>
        <dbReference type="EMBL" id="MFC7201359.1"/>
    </source>
</evidence>
<feature type="transmembrane region" description="Helical" evidence="5">
    <location>
        <begin position="106"/>
        <end position="124"/>
    </location>
</feature>
<keyword evidence="4 5" id="KW-0472">Membrane</keyword>
<evidence type="ECO:0000313" key="8">
    <source>
        <dbReference type="Proteomes" id="UP001596447"/>
    </source>
</evidence>
<dbReference type="InterPro" id="IPR035952">
    <property type="entry name" value="Rhomboid-like_sf"/>
</dbReference>
<protein>
    <submittedName>
        <fullName evidence="7">Rhomboid family intramembrane serine protease</fullName>
        <ecNumber evidence="7">3.4.21.105</ecNumber>
    </submittedName>
</protein>
<feature type="transmembrane region" description="Helical" evidence="5">
    <location>
        <begin position="130"/>
        <end position="153"/>
    </location>
</feature>
<dbReference type="Gene3D" id="1.20.1540.10">
    <property type="entry name" value="Rhomboid-like"/>
    <property type="match status" value="1"/>
</dbReference>
<accession>A0ABD5Z884</accession>
<keyword evidence="8" id="KW-1185">Reference proteome</keyword>
<keyword evidence="2 5" id="KW-0812">Transmembrane</keyword>
<dbReference type="Proteomes" id="UP001596447">
    <property type="component" value="Unassembled WGS sequence"/>
</dbReference>
<dbReference type="EC" id="3.4.21.105" evidence="7"/>
<dbReference type="InterPro" id="IPR022764">
    <property type="entry name" value="Peptidase_S54_rhomboid_dom"/>
</dbReference>
<evidence type="ECO:0000259" key="6">
    <source>
        <dbReference type="Pfam" id="PF01694"/>
    </source>
</evidence>
<feature type="transmembrane region" description="Helical" evidence="5">
    <location>
        <begin position="208"/>
        <end position="226"/>
    </location>
</feature>
<dbReference type="AlphaFoldDB" id="A0ABD5Z884"/>
<evidence type="ECO:0000256" key="5">
    <source>
        <dbReference type="SAM" id="Phobius"/>
    </source>
</evidence>
<keyword evidence="7" id="KW-0645">Protease</keyword>
<name>A0ABD5Z884_9EURY</name>
<sequence length="229" mass="25567">MANRNGRRSTFASVEGTCECLLRSWATTVLCVFLLSWFFLVEMPVYAAAPTPQYQRLFYLTSEWLTLWSPFASVSHRTTAHLLENLAILGLFGWQVERHEPRHRYVLFFLLVAYVALCVESFVTSRLLKARVLTIGSSGGVLAVATYATVTAVPARRFFRDWYPSSFREGVVSLAHNPSVVLLVVGTVAIPATLLGDFLYPTGDVGRYAHLTGVLVGGAYGLYALWRDY</sequence>
<feature type="transmembrane region" description="Helical" evidence="5">
    <location>
        <begin position="74"/>
        <end position="94"/>
    </location>
</feature>
<reference evidence="7 8" key="1">
    <citation type="journal article" date="2019" name="Int. J. Syst. Evol. Microbiol.">
        <title>The Global Catalogue of Microorganisms (GCM) 10K type strain sequencing project: providing services to taxonomists for standard genome sequencing and annotation.</title>
        <authorList>
            <consortium name="The Broad Institute Genomics Platform"/>
            <consortium name="The Broad Institute Genome Sequencing Center for Infectious Disease"/>
            <person name="Wu L."/>
            <person name="Ma J."/>
        </authorList>
    </citation>
    <scope>NUCLEOTIDE SEQUENCE [LARGE SCALE GENOMIC DNA]</scope>
    <source>
        <strain evidence="7 8">XZGYJ-43</strain>
    </source>
</reference>
<dbReference type="EMBL" id="JBHTAR010000011">
    <property type="protein sequence ID" value="MFC7201359.1"/>
    <property type="molecule type" value="Genomic_DNA"/>
</dbReference>
<evidence type="ECO:0000256" key="4">
    <source>
        <dbReference type="ARBA" id="ARBA00023136"/>
    </source>
</evidence>